<name>A0A897MY95_9EURY</name>
<protein>
    <submittedName>
        <fullName evidence="2">Uncharacterized protein</fullName>
    </submittedName>
</protein>
<accession>A0A897MY95</accession>
<organism evidence="2 3">
    <name type="scientific">Halapricum desulfuricans</name>
    <dbReference type="NCBI Taxonomy" id="2841257"/>
    <lineage>
        <taxon>Archaea</taxon>
        <taxon>Methanobacteriati</taxon>
        <taxon>Methanobacteriota</taxon>
        <taxon>Stenosarchaea group</taxon>
        <taxon>Halobacteria</taxon>
        <taxon>Halobacteriales</taxon>
        <taxon>Haloarculaceae</taxon>
        <taxon>Halapricum</taxon>
    </lineage>
</organism>
<sequence length="54" mass="6022">MDARFWHGDNSLVVHDEERSMRTDTTRGGEDVNERTGDDTTSTRGTASHVRGSD</sequence>
<feature type="region of interest" description="Disordered" evidence="1">
    <location>
        <begin position="16"/>
        <end position="54"/>
    </location>
</feature>
<dbReference type="EMBL" id="CP064787">
    <property type="protein sequence ID" value="QSG07070.1"/>
    <property type="molecule type" value="Genomic_DNA"/>
</dbReference>
<feature type="compositionally biased region" description="Low complexity" evidence="1">
    <location>
        <begin position="39"/>
        <end position="48"/>
    </location>
</feature>
<evidence type="ECO:0000313" key="2">
    <source>
        <dbReference type="EMBL" id="QSG07070.1"/>
    </source>
</evidence>
<evidence type="ECO:0000256" key="1">
    <source>
        <dbReference type="SAM" id="MobiDB-lite"/>
    </source>
</evidence>
<dbReference type="AlphaFoldDB" id="A0A897MY95"/>
<reference evidence="2" key="1">
    <citation type="submission" date="2020-11" db="EMBL/GenBank/DDBJ databases">
        <title>Carbohydrate-dependent, anaerobic sulfur respiration: A novel catabolism in halophilic archaea.</title>
        <authorList>
            <person name="Sorokin D.Y."/>
            <person name="Messina E."/>
            <person name="Smedile F."/>
            <person name="La Cono V."/>
            <person name="Hallsworth J.E."/>
            <person name="Yakimov M.M."/>
        </authorList>
    </citation>
    <scope>NUCLEOTIDE SEQUENCE</scope>
    <source>
        <strain evidence="2">HSR12-1</strain>
    </source>
</reference>
<evidence type="ECO:0000313" key="3">
    <source>
        <dbReference type="Proteomes" id="UP000663525"/>
    </source>
</evidence>
<feature type="compositionally biased region" description="Basic and acidic residues" evidence="1">
    <location>
        <begin position="16"/>
        <end position="38"/>
    </location>
</feature>
<gene>
    <name evidence="2" type="ORF">HSR121_2750</name>
</gene>
<proteinExistence type="predicted"/>
<dbReference type="Proteomes" id="UP000663525">
    <property type="component" value="Chromosome"/>
</dbReference>